<feature type="domain" description="HTH marR-type" evidence="4">
    <location>
        <begin position="29"/>
        <end position="86"/>
    </location>
</feature>
<dbReference type="PANTHER" id="PTHR38465:SF2">
    <property type="entry name" value="HTH-TYPE TRANSCRIPTIONAL REGULATOR MMPR5"/>
    <property type="match status" value="1"/>
</dbReference>
<comment type="caution">
    <text evidence="5">The sequence shown here is derived from an EMBL/GenBank/DDBJ whole genome shotgun (WGS) entry which is preliminary data.</text>
</comment>
<dbReference type="AlphaFoldDB" id="A0A370GR29"/>
<dbReference type="EMBL" id="QQAZ01000017">
    <property type="protein sequence ID" value="RDI44413.1"/>
    <property type="molecule type" value="Genomic_DNA"/>
</dbReference>
<dbReference type="Proteomes" id="UP000255355">
    <property type="component" value="Unassembled WGS sequence"/>
</dbReference>
<dbReference type="InterPro" id="IPR036390">
    <property type="entry name" value="WH_DNA-bd_sf"/>
</dbReference>
<dbReference type="Pfam" id="PF12802">
    <property type="entry name" value="MarR_2"/>
    <property type="match status" value="1"/>
</dbReference>
<dbReference type="PANTHER" id="PTHR38465">
    <property type="entry name" value="HTH-TYPE TRANSCRIPTIONAL REGULATOR MJ1563-RELATED"/>
    <property type="match status" value="1"/>
</dbReference>
<dbReference type="InterPro" id="IPR052362">
    <property type="entry name" value="HTH-GbsR_regulator"/>
</dbReference>
<protein>
    <submittedName>
        <fullName evidence="5">MarR family protein</fullName>
    </submittedName>
</protein>
<dbReference type="RefSeq" id="WP_068025218.1">
    <property type="nucleotide sequence ID" value="NZ_QQAZ01000017.1"/>
</dbReference>
<keyword evidence="1" id="KW-0805">Transcription regulation</keyword>
<dbReference type="SUPFAM" id="SSF46785">
    <property type="entry name" value="Winged helix' DNA-binding domain"/>
    <property type="match status" value="1"/>
</dbReference>
<evidence type="ECO:0000256" key="3">
    <source>
        <dbReference type="ARBA" id="ARBA00023163"/>
    </source>
</evidence>
<evidence type="ECO:0000259" key="4">
    <source>
        <dbReference type="Pfam" id="PF12802"/>
    </source>
</evidence>
<dbReference type="Gene3D" id="1.10.287.160">
    <property type="entry name" value="HR1 repeat"/>
    <property type="match status" value="1"/>
</dbReference>
<sequence>MPDDPDTVASATARFVEKLALGLSDMGWPRMPARVFAALMMNDDGRMTARELADALSISPAAVSGAVRYLDQVGLVARERLPGARRDSYRLYDDLWYASLLKRDRMMKMWAETATEGIELIGSDSPAGHRLAEMRDFFEFFVAELPVLFDRWHERRDTENRHRTT</sequence>
<keyword evidence="6" id="KW-1185">Reference proteome</keyword>
<evidence type="ECO:0000313" key="5">
    <source>
        <dbReference type="EMBL" id="RDI44413.1"/>
    </source>
</evidence>
<dbReference type="InterPro" id="IPR011991">
    <property type="entry name" value="ArsR-like_HTH"/>
</dbReference>
<reference evidence="5 6" key="1">
    <citation type="submission" date="2018-07" db="EMBL/GenBank/DDBJ databases">
        <title>Genomic Encyclopedia of Type Strains, Phase IV (KMG-IV): sequencing the most valuable type-strain genomes for metagenomic binning, comparative biology and taxonomic classification.</title>
        <authorList>
            <person name="Goeker M."/>
        </authorList>
    </citation>
    <scope>NUCLEOTIDE SEQUENCE [LARGE SCALE GENOMIC DNA]</scope>
    <source>
        <strain evidence="5 6">DSM 44952</strain>
    </source>
</reference>
<dbReference type="InterPro" id="IPR036388">
    <property type="entry name" value="WH-like_DNA-bd_sf"/>
</dbReference>
<accession>A0A370GR29</accession>
<evidence type="ECO:0000313" key="6">
    <source>
        <dbReference type="Proteomes" id="UP000255355"/>
    </source>
</evidence>
<keyword evidence="2" id="KW-0238">DNA-binding</keyword>
<name>A0A370GR29_9NOCA</name>
<dbReference type="Gene3D" id="1.10.10.10">
    <property type="entry name" value="Winged helix-like DNA-binding domain superfamily/Winged helix DNA-binding domain"/>
    <property type="match status" value="1"/>
</dbReference>
<keyword evidence="3" id="KW-0804">Transcription</keyword>
<proteinExistence type="predicted"/>
<dbReference type="GO" id="GO:0003700">
    <property type="term" value="F:DNA-binding transcription factor activity"/>
    <property type="evidence" value="ECO:0007669"/>
    <property type="project" value="InterPro"/>
</dbReference>
<dbReference type="InterPro" id="IPR000835">
    <property type="entry name" value="HTH_MarR-typ"/>
</dbReference>
<evidence type="ECO:0000256" key="1">
    <source>
        <dbReference type="ARBA" id="ARBA00023015"/>
    </source>
</evidence>
<dbReference type="CDD" id="cd00090">
    <property type="entry name" value="HTH_ARSR"/>
    <property type="match status" value="1"/>
</dbReference>
<organism evidence="5 6">
    <name type="scientific">Nocardia mexicana</name>
    <dbReference type="NCBI Taxonomy" id="279262"/>
    <lineage>
        <taxon>Bacteria</taxon>
        <taxon>Bacillati</taxon>
        <taxon>Actinomycetota</taxon>
        <taxon>Actinomycetes</taxon>
        <taxon>Mycobacteriales</taxon>
        <taxon>Nocardiaceae</taxon>
        <taxon>Nocardia</taxon>
    </lineage>
</organism>
<evidence type="ECO:0000256" key="2">
    <source>
        <dbReference type="ARBA" id="ARBA00023125"/>
    </source>
</evidence>
<dbReference type="STRING" id="1210089.GCA_001613165_05356"/>
<gene>
    <name evidence="5" type="ORF">DFR68_11730</name>
</gene>
<dbReference type="GO" id="GO:0003677">
    <property type="term" value="F:DNA binding"/>
    <property type="evidence" value="ECO:0007669"/>
    <property type="project" value="UniProtKB-KW"/>
</dbReference>